<sequence>RDELIIGSNVIRPMIQKMKSDEKYWELISSSTSDPECEQFLPMLSGITRWPEDLHIFQGVNRSQADQPAEPVFNPETTCSPLQQLKECGL</sequence>
<name>A0AAD6F2N6_9TELE</name>
<organism evidence="1 2">
    <name type="scientific">Pogonophryne albipinna</name>
    <dbReference type="NCBI Taxonomy" id="1090488"/>
    <lineage>
        <taxon>Eukaryota</taxon>
        <taxon>Metazoa</taxon>
        <taxon>Chordata</taxon>
        <taxon>Craniata</taxon>
        <taxon>Vertebrata</taxon>
        <taxon>Euteleostomi</taxon>
        <taxon>Actinopterygii</taxon>
        <taxon>Neopterygii</taxon>
        <taxon>Teleostei</taxon>
        <taxon>Neoteleostei</taxon>
        <taxon>Acanthomorphata</taxon>
        <taxon>Eupercaria</taxon>
        <taxon>Perciformes</taxon>
        <taxon>Notothenioidei</taxon>
        <taxon>Pogonophryne</taxon>
    </lineage>
</organism>
<dbReference type="EMBL" id="JAPTMU010000371">
    <property type="protein sequence ID" value="KAJ4918941.1"/>
    <property type="molecule type" value="Genomic_DNA"/>
</dbReference>
<keyword evidence="2" id="KW-1185">Reference proteome</keyword>
<reference evidence="1" key="1">
    <citation type="submission" date="2022-11" db="EMBL/GenBank/DDBJ databases">
        <title>Chromosome-level genome of Pogonophryne albipinna.</title>
        <authorList>
            <person name="Jo E."/>
        </authorList>
    </citation>
    <scope>NUCLEOTIDE SEQUENCE</scope>
    <source>
        <strain evidence="1">SGF0006</strain>
        <tissue evidence="1">Muscle</tissue>
    </source>
</reference>
<comment type="caution">
    <text evidence="1">The sequence shown here is derived from an EMBL/GenBank/DDBJ whole genome shotgun (WGS) entry which is preliminary data.</text>
</comment>
<evidence type="ECO:0000313" key="1">
    <source>
        <dbReference type="EMBL" id="KAJ4918941.1"/>
    </source>
</evidence>
<protein>
    <submittedName>
        <fullName evidence="1">Uncharacterized protein</fullName>
    </submittedName>
</protein>
<evidence type="ECO:0000313" key="2">
    <source>
        <dbReference type="Proteomes" id="UP001219934"/>
    </source>
</evidence>
<dbReference type="AlphaFoldDB" id="A0AAD6F2N6"/>
<accession>A0AAD6F2N6</accession>
<dbReference type="Proteomes" id="UP001219934">
    <property type="component" value="Unassembled WGS sequence"/>
</dbReference>
<feature type="non-terminal residue" evidence="1">
    <location>
        <position position="1"/>
    </location>
</feature>
<feature type="non-terminal residue" evidence="1">
    <location>
        <position position="90"/>
    </location>
</feature>
<gene>
    <name evidence="1" type="ORF">JOQ06_027910</name>
</gene>
<proteinExistence type="predicted"/>